<evidence type="ECO:0000313" key="3">
    <source>
        <dbReference type="Proteomes" id="UP001260872"/>
    </source>
</evidence>
<keyword evidence="3" id="KW-1185">Reference proteome</keyword>
<accession>A0ABU1FTQ8</accession>
<sequence>MLQRFLESAHLFGIMNVDLPLDITRLVIAAALLIVAFAASVAATRAVIGIVGAMYVVMALVAFADETLFDILPTGFTGFDIGFHLVVGILALVVAFIPGRTAARVQDDSDRAHTPGRQPGRRV</sequence>
<proteinExistence type="predicted"/>
<organism evidence="2 3">
    <name type="scientific">Nesterenkonia flava</name>
    <dbReference type="NCBI Taxonomy" id="469799"/>
    <lineage>
        <taxon>Bacteria</taxon>
        <taxon>Bacillati</taxon>
        <taxon>Actinomycetota</taxon>
        <taxon>Actinomycetes</taxon>
        <taxon>Micrococcales</taxon>
        <taxon>Micrococcaceae</taxon>
        <taxon>Nesterenkonia</taxon>
    </lineage>
</organism>
<keyword evidence="1" id="KW-0472">Membrane</keyword>
<evidence type="ECO:0000256" key="1">
    <source>
        <dbReference type="SAM" id="Phobius"/>
    </source>
</evidence>
<reference evidence="3" key="1">
    <citation type="submission" date="2023-07" db="EMBL/GenBank/DDBJ databases">
        <title>Description of three actinobacteria isolated from air of manufacturing shop in a pharmaceutical factory.</title>
        <authorList>
            <person name="Zhang D.-F."/>
        </authorList>
    </citation>
    <scope>NUCLEOTIDE SEQUENCE [LARGE SCALE GENOMIC DNA]</scope>
    <source>
        <strain evidence="3">CCTCC AB 207010</strain>
    </source>
</reference>
<dbReference type="Pfam" id="PF14325">
    <property type="entry name" value="DUF4383"/>
    <property type="match status" value="1"/>
</dbReference>
<evidence type="ECO:0000313" key="2">
    <source>
        <dbReference type="EMBL" id="MDR5712024.1"/>
    </source>
</evidence>
<feature type="transmembrane region" description="Helical" evidence="1">
    <location>
        <begin position="20"/>
        <end position="39"/>
    </location>
</feature>
<keyword evidence="1" id="KW-1133">Transmembrane helix</keyword>
<protein>
    <submittedName>
        <fullName evidence="2">DUF4383 domain-containing protein</fullName>
    </submittedName>
</protein>
<keyword evidence="1" id="KW-0812">Transmembrane</keyword>
<feature type="transmembrane region" description="Helical" evidence="1">
    <location>
        <begin position="46"/>
        <end position="64"/>
    </location>
</feature>
<comment type="caution">
    <text evidence="2">The sequence shown here is derived from an EMBL/GenBank/DDBJ whole genome shotgun (WGS) entry which is preliminary data.</text>
</comment>
<dbReference type="EMBL" id="JAVKGT010000017">
    <property type="protein sequence ID" value="MDR5712024.1"/>
    <property type="molecule type" value="Genomic_DNA"/>
</dbReference>
<name>A0ABU1FTQ8_9MICC</name>
<dbReference type="Proteomes" id="UP001260872">
    <property type="component" value="Unassembled WGS sequence"/>
</dbReference>
<feature type="transmembrane region" description="Helical" evidence="1">
    <location>
        <begin position="76"/>
        <end position="97"/>
    </location>
</feature>
<gene>
    <name evidence="2" type="ORF">RH857_07755</name>
</gene>
<dbReference type="RefSeq" id="WP_310537404.1">
    <property type="nucleotide sequence ID" value="NZ_BAAAOC010000081.1"/>
</dbReference>